<protein>
    <submittedName>
        <fullName evidence="1">Uncharacterized protein</fullName>
    </submittedName>
</protein>
<accession>A0A4R4AUW1</accession>
<dbReference type="RefSeq" id="WP_243707118.1">
    <property type="nucleotide sequence ID" value="NZ_SMDF01000046.1"/>
</dbReference>
<name>A0A4R4AUW1_BACTU</name>
<dbReference type="AlphaFoldDB" id="A0A4R4AUW1"/>
<reference evidence="1 2" key="1">
    <citation type="submission" date="2019-03" db="EMBL/GenBank/DDBJ databases">
        <title>Above-ground endophytic microbial communities from plants in different locations in the United States.</title>
        <authorList>
            <person name="Frank C."/>
        </authorList>
    </citation>
    <scope>NUCLEOTIDE SEQUENCE [LARGE SCALE GENOMIC DNA]</scope>
    <source>
        <strain evidence="1 2">LP_2_YM</strain>
    </source>
</reference>
<dbReference type="Proteomes" id="UP000295285">
    <property type="component" value="Unassembled WGS sequence"/>
</dbReference>
<dbReference type="EMBL" id="SMDG01000045">
    <property type="protein sequence ID" value="TCW43944.1"/>
    <property type="molecule type" value="Genomic_DNA"/>
</dbReference>
<organism evidence="1 2">
    <name type="scientific">Bacillus thuringiensis</name>
    <dbReference type="NCBI Taxonomy" id="1428"/>
    <lineage>
        <taxon>Bacteria</taxon>
        <taxon>Bacillati</taxon>
        <taxon>Bacillota</taxon>
        <taxon>Bacilli</taxon>
        <taxon>Bacillales</taxon>
        <taxon>Bacillaceae</taxon>
        <taxon>Bacillus</taxon>
        <taxon>Bacillus cereus group</taxon>
    </lineage>
</organism>
<sequence length="67" mass="7669">MNEETIYTISFFVEVKEEGFLFVSRTPAEIVIPIGKGTGLLQVIENEHPYRVLPLLLPTFYTKRGIL</sequence>
<evidence type="ECO:0000313" key="1">
    <source>
        <dbReference type="EMBL" id="TCW43944.1"/>
    </source>
</evidence>
<comment type="caution">
    <text evidence="1">The sequence shown here is derived from an EMBL/GenBank/DDBJ whole genome shotgun (WGS) entry which is preliminary data.</text>
</comment>
<proteinExistence type="predicted"/>
<evidence type="ECO:0000313" key="2">
    <source>
        <dbReference type="Proteomes" id="UP000295285"/>
    </source>
</evidence>
<gene>
    <name evidence="1" type="ORF">EC910_1451</name>
</gene>